<comment type="caution">
    <text evidence="1">The sequence shown here is derived from an EMBL/GenBank/DDBJ whole genome shotgun (WGS) entry which is preliminary data.</text>
</comment>
<evidence type="ECO:0000313" key="2">
    <source>
        <dbReference type="Proteomes" id="UP000828048"/>
    </source>
</evidence>
<proteinExistence type="predicted"/>
<reference evidence="1 2" key="1">
    <citation type="journal article" date="2021" name="Hortic Res">
        <title>High-quality reference genome and annotation aids understanding of berry development for evergreen blueberry (Vaccinium darrowii).</title>
        <authorList>
            <person name="Yu J."/>
            <person name="Hulse-Kemp A.M."/>
            <person name="Babiker E."/>
            <person name="Staton M."/>
        </authorList>
    </citation>
    <scope>NUCLEOTIDE SEQUENCE [LARGE SCALE GENOMIC DNA]</scope>
    <source>
        <strain evidence="2">cv. NJ 8807/NJ 8810</strain>
        <tissue evidence="1">Young leaf</tissue>
    </source>
</reference>
<protein>
    <submittedName>
        <fullName evidence="1">Uncharacterized protein</fullName>
    </submittedName>
</protein>
<name>A0ACB7XQ82_9ERIC</name>
<gene>
    <name evidence="1" type="ORF">Vadar_011456</name>
</gene>
<evidence type="ECO:0000313" key="1">
    <source>
        <dbReference type="EMBL" id="KAH7842994.1"/>
    </source>
</evidence>
<keyword evidence="2" id="KW-1185">Reference proteome</keyword>
<accession>A0ACB7XQ82</accession>
<dbReference type="EMBL" id="CM037151">
    <property type="protein sequence ID" value="KAH7842994.1"/>
    <property type="molecule type" value="Genomic_DNA"/>
</dbReference>
<sequence>MDPIYTTWFHHREEPTATQKPKLVEISKAYTLYSATYARDANHLEPLDEAREDNFAKELEDAETPSYSSCENYTKLSVVVTLYKIKAKGGWTDESFTKLLVSLHHMFPRDNAMLYSVKQVREFLKTFELCYLEIDACVKDCCLFRKKNAQLENYSKCGHSRWKVDAKTKIIIIGVAAKVLRYFPIIPKFQNMIDR</sequence>
<organism evidence="1 2">
    <name type="scientific">Vaccinium darrowii</name>
    <dbReference type="NCBI Taxonomy" id="229202"/>
    <lineage>
        <taxon>Eukaryota</taxon>
        <taxon>Viridiplantae</taxon>
        <taxon>Streptophyta</taxon>
        <taxon>Embryophyta</taxon>
        <taxon>Tracheophyta</taxon>
        <taxon>Spermatophyta</taxon>
        <taxon>Magnoliopsida</taxon>
        <taxon>eudicotyledons</taxon>
        <taxon>Gunneridae</taxon>
        <taxon>Pentapetalae</taxon>
        <taxon>asterids</taxon>
        <taxon>Ericales</taxon>
        <taxon>Ericaceae</taxon>
        <taxon>Vaccinioideae</taxon>
        <taxon>Vaccinieae</taxon>
        <taxon>Vaccinium</taxon>
    </lineage>
</organism>
<dbReference type="Proteomes" id="UP000828048">
    <property type="component" value="Chromosome 1"/>
</dbReference>